<evidence type="ECO:0000256" key="1">
    <source>
        <dbReference type="SAM" id="MobiDB-lite"/>
    </source>
</evidence>
<organism evidence="3 4">
    <name type="scientific">Luteimicrobium subarcticum</name>
    <dbReference type="NCBI Taxonomy" id="620910"/>
    <lineage>
        <taxon>Bacteria</taxon>
        <taxon>Bacillati</taxon>
        <taxon>Actinomycetota</taxon>
        <taxon>Actinomycetes</taxon>
        <taxon>Micrococcales</taxon>
        <taxon>Luteimicrobium</taxon>
    </lineage>
</organism>
<evidence type="ECO:0000313" key="4">
    <source>
        <dbReference type="Proteomes" id="UP000231586"/>
    </source>
</evidence>
<evidence type="ECO:0000259" key="2">
    <source>
        <dbReference type="Pfam" id="PF18755"/>
    </source>
</evidence>
<feature type="region of interest" description="Disordered" evidence="1">
    <location>
        <begin position="192"/>
        <end position="447"/>
    </location>
</feature>
<dbReference type="OrthoDB" id="5149322at2"/>
<comment type="caution">
    <text evidence="3">The sequence shown here is derived from an EMBL/GenBank/DDBJ whole genome shotgun (WGS) entry which is preliminary data.</text>
</comment>
<feature type="compositionally biased region" description="Pro residues" evidence="1">
    <location>
        <begin position="230"/>
        <end position="245"/>
    </location>
</feature>
<dbReference type="AlphaFoldDB" id="A0A2M8WSL2"/>
<keyword evidence="4" id="KW-1185">Reference proteome</keyword>
<dbReference type="RefSeq" id="WP_100349536.1">
    <property type="nucleotide sequence ID" value="NZ_PGTZ01000007.1"/>
</dbReference>
<reference evidence="3 4" key="1">
    <citation type="submission" date="2017-11" db="EMBL/GenBank/DDBJ databases">
        <title>Genomic Encyclopedia of Archaeal and Bacterial Type Strains, Phase II (KMG-II): From Individual Species to Whole Genera.</title>
        <authorList>
            <person name="Goeker M."/>
        </authorList>
    </citation>
    <scope>NUCLEOTIDE SEQUENCE [LARGE SCALE GENOMIC DNA]</scope>
    <source>
        <strain evidence="3 4">DSM 22413</strain>
    </source>
</reference>
<evidence type="ECO:0000313" key="3">
    <source>
        <dbReference type="EMBL" id="PJI93919.1"/>
    </source>
</evidence>
<feature type="compositionally biased region" description="Low complexity" evidence="1">
    <location>
        <begin position="295"/>
        <end position="355"/>
    </location>
</feature>
<feature type="domain" description="RAMA" evidence="2">
    <location>
        <begin position="472"/>
        <end position="537"/>
    </location>
</feature>
<sequence length="543" mass="55848">MPLFEVDARRSTLVQPLAPADAGFVEQAGPVVDDHVSRLLGEQLFTVASREPGTRPEDAPHLLALDASGQPVVIEMVSRLDAGALALALAHAGRAARLSRADVADRFPDGAREFERAFAAFQDGTPIARTRGQREGSRLLLLCAQVDPAVADALEFLRLTSTAVSVLRLGVVTGPDGRRLVEVEPLYSAGARRGRTNGATSDAAPTRAAYRAPTASPTIESPAATAPTRAVPPPRAAPTPTPAPTPATAAAPARAGSPAATVAAASGVAGTPVPSGPVPTTSERPASRAARTRASRSTSTTPAPTTPAPRASAAAETGTVTPVAAAGSAPASPPSEAGTPATGAAARSTSAAPSPTFVPRTDAQTSTPLPMRSRAARRRDADVVSNVFARPEPDDHATSGLDASTFRGRGEATLPDPLADRTPDLHGSSLPPIDLPPLPPVDLPGPPPVDLPVDGDEDPDLSMLAAHLGRSTTLVWARPRRGQSFRAQLLPTGQIELPGVGLFRNPDAAASAAIGHDREDGWDVWRVGDNGPSLTEVFREQFA</sequence>
<proteinExistence type="predicted"/>
<feature type="compositionally biased region" description="Pro residues" evidence="1">
    <location>
        <begin position="433"/>
        <end position="447"/>
    </location>
</feature>
<accession>A0A2M8WSL2</accession>
<dbReference type="Proteomes" id="UP000231586">
    <property type="component" value="Unassembled WGS sequence"/>
</dbReference>
<gene>
    <name evidence="3" type="ORF">CLV34_1400</name>
</gene>
<dbReference type="Pfam" id="PF18755">
    <property type="entry name" value="RAMA"/>
    <property type="match status" value="1"/>
</dbReference>
<protein>
    <recommendedName>
        <fullName evidence="2">RAMA domain-containing protein</fullName>
    </recommendedName>
</protein>
<dbReference type="EMBL" id="PGTZ01000007">
    <property type="protein sequence ID" value="PJI93919.1"/>
    <property type="molecule type" value="Genomic_DNA"/>
</dbReference>
<feature type="compositionally biased region" description="Low complexity" evidence="1">
    <location>
        <begin position="246"/>
        <end position="289"/>
    </location>
</feature>
<dbReference type="InterPro" id="IPR040843">
    <property type="entry name" value="RAMA"/>
</dbReference>
<name>A0A2M8WSL2_9MICO</name>
<feature type="compositionally biased region" description="Low complexity" evidence="1">
    <location>
        <begin position="203"/>
        <end position="229"/>
    </location>
</feature>